<dbReference type="EMBL" id="CAJNYT010005098">
    <property type="protein sequence ID" value="CAF3713733.1"/>
    <property type="molecule type" value="Genomic_DNA"/>
</dbReference>
<sequence length="275" mass="31360">MSNFTVFEIDGGTSPTVAFVEFYEHRDHFDYYLLFLRKYNDLSAMEIYIRIQPSRRCRSIHELFNETIVAQPPLRCVKNYQRPCLQPHKGEVLICFNNEKLMCLCDRMNHADCFNFQTTPSGCPWNTCSGRSIYVQDHESCPTISVCICEARSYGSHCQFKRAGYSSSLDAIIGSHILSTTTNILHQTVVIQISVVILSILITLETVFNLFAIGTFSRPETQDSGCGIYFFVSSCIGLVTMIVLMCNIFIVLNIDMGNISCLVAEFLLKWWPTTW</sequence>
<dbReference type="OrthoDB" id="10658041at2759"/>
<organism evidence="4 8">
    <name type="scientific">Rotaria socialis</name>
    <dbReference type="NCBI Taxonomy" id="392032"/>
    <lineage>
        <taxon>Eukaryota</taxon>
        <taxon>Metazoa</taxon>
        <taxon>Spiralia</taxon>
        <taxon>Gnathifera</taxon>
        <taxon>Rotifera</taxon>
        <taxon>Eurotatoria</taxon>
        <taxon>Bdelloidea</taxon>
        <taxon>Philodinida</taxon>
        <taxon>Philodinidae</taxon>
        <taxon>Rotaria</taxon>
    </lineage>
</organism>
<evidence type="ECO:0000256" key="1">
    <source>
        <dbReference type="SAM" id="Phobius"/>
    </source>
</evidence>
<dbReference type="EMBL" id="CAJOBO010000115">
    <property type="protein sequence ID" value="CAF4133336.1"/>
    <property type="molecule type" value="Genomic_DNA"/>
</dbReference>
<dbReference type="EMBL" id="CAJNYD010002327">
    <property type="protein sequence ID" value="CAF3411521.1"/>
    <property type="molecule type" value="Genomic_DNA"/>
</dbReference>
<evidence type="ECO:0000313" key="8">
    <source>
        <dbReference type="Proteomes" id="UP000663872"/>
    </source>
</evidence>
<dbReference type="EMBL" id="CAJOBR010002286">
    <property type="protein sequence ID" value="CAF4670716.1"/>
    <property type="molecule type" value="Genomic_DNA"/>
</dbReference>
<feature type="transmembrane region" description="Helical" evidence="1">
    <location>
        <begin position="228"/>
        <end position="252"/>
    </location>
</feature>
<reference evidence="4" key="1">
    <citation type="submission" date="2021-02" db="EMBL/GenBank/DDBJ databases">
        <authorList>
            <person name="Nowell W R."/>
        </authorList>
    </citation>
    <scope>NUCLEOTIDE SEQUENCE</scope>
</reference>
<dbReference type="Proteomes" id="UP000663872">
    <property type="component" value="Unassembled WGS sequence"/>
</dbReference>
<dbReference type="EMBL" id="CAJOBP010000774">
    <property type="protein sequence ID" value="CAF4219123.1"/>
    <property type="molecule type" value="Genomic_DNA"/>
</dbReference>
<evidence type="ECO:0000313" key="4">
    <source>
        <dbReference type="EMBL" id="CAF3713733.1"/>
    </source>
</evidence>
<keyword evidence="9" id="KW-1185">Reference proteome</keyword>
<keyword evidence="1" id="KW-1133">Transmembrane helix</keyword>
<evidence type="ECO:0000313" key="9">
    <source>
        <dbReference type="Proteomes" id="UP000663873"/>
    </source>
</evidence>
<dbReference type="Proteomes" id="UP000663833">
    <property type="component" value="Unassembled WGS sequence"/>
</dbReference>
<evidence type="ECO:0000313" key="3">
    <source>
        <dbReference type="EMBL" id="CAF3411521.1"/>
    </source>
</evidence>
<feature type="transmembrane region" description="Helical" evidence="1">
    <location>
        <begin position="189"/>
        <end position="216"/>
    </location>
</feature>
<name>A0A818VNU1_9BILA</name>
<dbReference type="Proteomes" id="UP000663825">
    <property type="component" value="Unassembled WGS sequence"/>
</dbReference>
<protein>
    <recommendedName>
        <fullName evidence="10">EGF-like domain-containing protein</fullName>
    </recommendedName>
</protein>
<dbReference type="Proteomes" id="UP000663848">
    <property type="component" value="Unassembled WGS sequence"/>
</dbReference>
<dbReference type="Proteomes" id="UP000663873">
    <property type="component" value="Unassembled WGS sequence"/>
</dbReference>
<keyword evidence="1" id="KW-0812">Transmembrane</keyword>
<keyword evidence="1" id="KW-0472">Membrane</keyword>
<proteinExistence type="predicted"/>
<evidence type="ECO:0000313" key="6">
    <source>
        <dbReference type="EMBL" id="CAF4219123.1"/>
    </source>
</evidence>
<gene>
    <name evidence="4" type="ORF">GRG538_LOCUS29182</name>
    <name evidence="5" type="ORF">HFQ381_LOCUS3233</name>
    <name evidence="3" type="ORF">LUA448_LOCUS18555</name>
    <name evidence="7" type="ORF">QYT958_LOCUS16040</name>
    <name evidence="2" type="ORF">TIS948_LOCUS19264</name>
    <name evidence="6" type="ORF">UJA718_LOCUS7622</name>
</gene>
<evidence type="ECO:0000313" key="2">
    <source>
        <dbReference type="EMBL" id="CAF3310785.1"/>
    </source>
</evidence>
<evidence type="ECO:0008006" key="10">
    <source>
        <dbReference type="Google" id="ProtNLM"/>
    </source>
</evidence>
<dbReference type="AlphaFoldDB" id="A0A818VNU1"/>
<evidence type="ECO:0000313" key="7">
    <source>
        <dbReference type="EMBL" id="CAF4670716.1"/>
    </source>
</evidence>
<dbReference type="Proteomes" id="UP000663851">
    <property type="component" value="Unassembled WGS sequence"/>
</dbReference>
<evidence type="ECO:0000313" key="5">
    <source>
        <dbReference type="EMBL" id="CAF4133336.1"/>
    </source>
</evidence>
<comment type="caution">
    <text evidence="4">The sequence shown here is derived from an EMBL/GenBank/DDBJ whole genome shotgun (WGS) entry which is preliminary data.</text>
</comment>
<dbReference type="EMBL" id="CAJNXB010003355">
    <property type="protein sequence ID" value="CAF3310785.1"/>
    <property type="molecule type" value="Genomic_DNA"/>
</dbReference>
<accession>A0A818VNU1</accession>